<keyword evidence="2" id="KW-1185">Reference proteome</keyword>
<dbReference type="Proteomes" id="UP000645217">
    <property type="component" value="Unassembled WGS sequence"/>
</dbReference>
<dbReference type="EMBL" id="BMNT01000011">
    <property type="protein sequence ID" value="GGK80595.1"/>
    <property type="molecule type" value="Genomic_DNA"/>
</dbReference>
<proteinExistence type="predicted"/>
<gene>
    <name evidence="1" type="ORF">GCM10007964_24060</name>
</gene>
<accession>A0A917VH42</accession>
<reference evidence="1" key="2">
    <citation type="submission" date="2020-09" db="EMBL/GenBank/DDBJ databases">
        <authorList>
            <person name="Sun Q."/>
            <person name="Ohkuma M."/>
        </authorList>
    </citation>
    <scope>NUCLEOTIDE SEQUENCE</scope>
    <source>
        <strain evidence="1">JCM 13064</strain>
    </source>
</reference>
<reference evidence="1" key="1">
    <citation type="journal article" date="2014" name="Int. J. Syst. Evol. Microbiol.">
        <title>Complete genome sequence of Corynebacterium casei LMG S-19264T (=DSM 44701T), isolated from a smear-ripened cheese.</title>
        <authorList>
            <consortium name="US DOE Joint Genome Institute (JGI-PGF)"/>
            <person name="Walter F."/>
            <person name="Albersmeier A."/>
            <person name="Kalinowski J."/>
            <person name="Ruckert C."/>
        </authorList>
    </citation>
    <scope>NUCLEOTIDE SEQUENCE</scope>
    <source>
        <strain evidence="1">JCM 13064</strain>
    </source>
</reference>
<name>A0A917VH42_9ACTN</name>
<organism evidence="1 2">
    <name type="scientific">Sphaerisporangium melleum</name>
    <dbReference type="NCBI Taxonomy" id="321316"/>
    <lineage>
        <taxon>Bacteria</taxon>
        <taxon>Bacillati</taxon>
        <taxon>Actinomycetota</taxon>
        <taxon>Actinomycetes</taxon>
        <taxon>Streptosporangiales</taxon>
        <taxon>Streptosporangiaceae</taxon>
        <taxon>Sphaerisporangium</taxon>
    </lineage>
</organism>
<evidence type="ECO:0000313" key="2">
    <source>
        <dbReference type="Proteomes" id="UP000645217"/>
    </source>
</evidence>
<protein>
    <submittedName>
        <fullName evidence="1">Uncharacterized protein</fullName>
    </submittedName>
</protein>
<sequence length="76" mass="8324">MASCLNCGDRFSVPAARTAYNDVLDGEGDYDTDHGGDLCFDCAIPPEIGSAMDHGRAIMMMNGDEDYDEDHVEKYL</sequence>
<dbReference type="AlphaFoldDB" id="A0A917VH42"/>
<evidence type="ECO:0000313" key="1">
    <source>
        <dbReference type="EMBL" id="GGK80595.1"/>
    </source>
</evidence>
<comment type="caution">
    <text evidence="1">The sequence shown here is derived from an EMBL/GenBank/DDBJ whole genome shotgun (WGS) entry which is preliminary data.</text>
</comment>
<dbReference type="RefSeq" id="WP_189163053.1">
    <property type="nucleotide sequence ID" value="NZ_BMNT01000011.1"/>
</dbReference>